<feature type="compositionally biased region" description="Gly residues" evidence="1">
    <location>
        <begin position="103"/>
        <end position="116"/>
    </location>
</feature>
<protein>
    <submittedName>
        <fullName evidence="3">Translation initiation factor IF-2-like</fullName>
    </submittedName>
</protein>
<evidence type="ECO:0000313" key="3">
    <source>
        <dbReference type="RefSeq" id="XP_027429053.2"/>
    </source>
</evidence>
<dbReference type="KEGG" id="zca:113911053"/>
<dbReference type="GeneID" id="113911053"/>
<reference evidence="3" key="1">
    <citation type="submission" date="2025-08" db="UniProtKB">
        <authorList>
            <consortium name="RefSeq"/>
        </authorList>
    </citation>
    <scope>IDENTIFICATION</scope>
    <source>
        <tissue evidence="3">Blood</tissue>
    </source>
</reference>
<sequence>MTPSLACSFRVLQLRVKQLTSSLGDAKTLQVSPDGPPQSTNATSSSTLASSEHWARVSDGKPGPQRGTHPGRGTEPSARCRRRPALRGLGPGDAEQEKHRRGGGPNPGQPCSGGPGPARSRPSAPPPQDAPRRPGRAPGPAPSRRGPRERRMKVKAEDKIEITAAQSRAG</sequence>
<name>A0A6J2BGW3_ZALCA</name>
<feature type="compositionally biased region" description="Low complexity" evidence="1">
    <location>
        <begin position="39"/>
        <end position="51"/>
    </location>
</feature>
<dbReference type="RefSeq" id="XP_027429053.2">
    <property type="nucleotide sequence ID" value="XM_027573252.2"/>
</dbReference>
<organism evidence="2 3">
    <name type="scientific">Zalophus californianus</name>
    <name type="common">California sealion</name>
    <dbReference type="NCBI Taxonomy" id="9704"/>
    <lineage>
        <taxon>Eukaryota</taxon>
        <taxon>Metazoa</taxon>
        <taxon>Chordata</taxon>
        <taxon>Craniata</taxon>
        <taxon>Vertebrata</taxon>
        <taxon>Euteleostomi</taxon>
        <taxon>Mammalia</taxon>
        <taxon>Eutheria</taxon>
        <taxon>Laurasiatheria</taxon>
        <taxon>Carnivora</taxon>
        <taxon>Caniformia</taxon>
        <taxon>Pinnipedia</taxon>
        <taxon>Otariidae</taxon>
        <taxon>Zalophus</taxon>
    </lineage>
</organism>
<dbReference type="AlphaFoldDB" id="A0A6J2BGW3"/>
<proteinExistence type="predicted"/>
<evidence type="ECO:0000256" key="1">
    <source>
        <dbReference type="SAM" id="MobiDB-lite"/>
    </source>
</evidence>
<dbReference type="Proteomes" id="UP000515165">
    <property type="component" value="Chromosome 12"/>
</dbReference>
<evidence type="ECO:0000313" key="2">
    <source>
        <dbReference type="Proteomes" id="UP000515165"/>
    </source>
</evidence>
<keyword evidence="2" id="KW-1185">Reference proteome</keyword>
<feature type="region of interest" description="Disordered" evidence="1">
    <location>
        <begin position="22"/>
        <end position="170"/>
    </location>
</feature>
<gene>
    <name evidence="3" type="primary">LOC113911053</name>
</gene>
<accession>A0A6J2BGW3</accession>